<dbReference type="AlphaFoldDB" id="A0A1G1YGV0"/>
<name>A0A1G1YGV0_9BACT</name>
<keyword evidence="1" id="KW-0472">Membrane</keyword>
<dbReference type="Proteomes" id="UP000177376">
    <property type="component" value="Unassembled WGS sequence"/>
</dbReference>
<accession>A0A1G1YGV0</accession>
<gene>
    <name evidence="2" type="ORF">A3A02_02125</name>
</gene>
<sequence length="144" mass="16497">MIFFGLILSLMISIALLVLVSLVKPKEKISDLRVYFVFIVLLIIWAGVAFFLIPTPDHENQPINPRFEILKDFYDGKPVKRSEAFWEWERVTPGYIVTPELMAKKYGLDVKKVLDTLNNLDEQYLIYSPSGSSIIASTEVEAKK</sequence>
<evidence type="ECO:0000313" key="2">
    <source>
        <dbReference type="EMBL" id="OGY51583.1"/>
    </source>
</evidence>
<evidence type="ECO:0000256" key="1">
    <source>
        <dbReference type="SAM" id="Phobius"/>
    </source>
</evidence>
<comment type="caution">
    <text evidence="2">The sequence shown here is derived from an EMBL/GenBank/DDBJ whole genome shotgun (WGS) entry which is preliminary data.</text>
</comment>
<proteinExistence type="predicted"/>
<reference evidence="2 3" key="1">
    <citation type="journal article" date="2016" name="Nat. Commun.">
        <title>Thousands of microbial genomes shed light on interconnected biogeochemical processes in an aquifer system.</title>
        <authorList>
            <person name="Anantharaman K."/>
            <person name="Brown C.T."/>
            <person name="Hug L.A."/>
            <person name="Sharon I."/>
            <person name="Castelle C.J."/>
            <person name="Probst A.J."/>
            <person name="Thomas B.C."/>
            <person name="Singh A."/>
            <person name="Wilkins M.J."/>
            <person name="Karaoz U."/>
            <person name="Brodie E.L."/>
            <person name="Williams K.H."/>
            <person name="Hubbard S.S."/>
            <person name="Banfield J.F."/>
        </authorList>
    </citation>
    <scope>NUCLEOTIDE SEQUENCE [LARGE SCALE GENOMIC DNA]</scope>
</reference>
<evidence type="ECO:0000313" key="3">
    <source>
        <dbReference type="Proteomes" id="UP000177376"/>
    </source>
</evidence>
<organism evidence="2 3">
    <name type="scientific">Candidatus Buchananbacteria bacterium RIFCSPLOWO2_01_FULL_39_33</name>
    <dbReference type="NCBI Taxonomy" id="1797543"/>
    <lineage>
        <taxon>Bacteria</taxon>
        <taxon>Candidatus Buchananiibacteriota</taxon>
    </lineage>
</organism>
<dbReference type="EMBL" id="MHIM01000034">
    <property type="protein sequence ID" value="OGY51583.1"/>
    <property type="molecule type" value="Genomic_DNA"/>
</dbReference>
<keyword evidence="1" id="KW-0812">Transmembrane</keyword>
<feature type="transmembrane region" description="Helical" evidence="1">
    <location>
        <begin position="35"/>
        <end position="53"/>
    </location>
</feature>
<keyword evidence="1" id="KW-1133">Transmembrane helix</keyword>
<feature type="transmembrane region" description="Helical" evidence="1">
    <location>
        <begin position="6"/>
        <end position="23"/>
    </location>
</feature>
<protein>
    <submittedName>
        <fullName evidence="2">Uncharacterized protein</fullName>
    </submittedName>
</protein>